<dbReference type="Proteomes" id="UP000028002">
    <property type="component" value="Unassembled WGS sequence"/>
</dbReference>
<dbReference type="AlphaFoldDB" id="A0A081S1P6"/>
<sequence length="86" mass="9959">MKSPGDVRNSTPFMSHQERGEATRIVLIPGSMDKFFHLTSFVSGYWCYDWHHSVHFEICFDLAINQIAKIGLSSLQVICYFEILFI</sequence>
<accession>A0A081S1P6</accession>
<reference evidence="1 2" key="1">
    <citation type="submission" date="2014-03" db="EMBL/GenBank/DDBJ databases">
        <title>Draft Genome of Photorhabdus temperata Meg1.</title>
        <authorList>
            <person name="Hurst S.G.IV."/>
            <person name="Morris K."/>
            <person name="Thomas K."/>
            <person name="Tisa L.S."/>
        </authorList>
    </citation>
    <scope>NUCLEOTIDE SEQUENCE [LARGE SCALE GENOMIC DNA]</scope>
    <source>
        <strain evidence="1 2">Meg1</strain>
    </source>
</reference>
<evidence type="ECO:0000313" key="2">
    <source>
        <dbReference type="Proteomes" id="UP000028002"/>
    </source>
</evidence>
<evidence type="ECO:0000313" key="1">
    <source>
        <dbReference type="EMBL" id="KER04849.1"/>
    </source>
</evidence>
<gene>
    <name evidence="1" type="ORF">MEG1DRAFT_00235</name>
</gene>
<proteinExistence type="predicted"/>
<comment type="caution">
    <text evidence="1">The sequence shown here is derived from an EMBL/GenBank/DDBJ whole genome shotgun (WGS) entry which is preliminary data.</text>
</comment>
<dbReference type="EMBL" id="JGVH01000003">
    <property type="protein sequence ID" value="KER04849.1"/>
    <property type="molecule type" value="Genomic_DNA"/>
</dbReference>
<name>A0A081S1P6_PHOTE</name>
<protein>
    <submittedName>
        <fullName evidence="1">Uncharacterized protein</fullName>
    </submittedName>
</protein>
<organism evidence="1 2">
    <name type="scientific">Photorhabdus temperata subsp. temperata Meg1</name>
    <dbReference type="NCBI Taxonomy" id="1393735"/>
    <lineage>
        <taxon>Bacteria</taxon>
        <taxon>Pseudomonadati</taxon>
        <taxon>Pseudomonadota</taxon>
        <taxon>Gammaproteobacteria</taxon>
        <taxon>Enterobacterales</taxon>
        <taxon>Morganellaceae</taxon>
        <taxon>Photorhabdus</taxon>
    </lineage>
</organism>